<feature type="transmembrane region" description="Helical" evidence="1">
    <location>
        <begin position="121"/>
        <end position="140"/>
    </location>
</feature>
<feature type="transmembrane region" description="Helical" evidence="1">
    <location>
        <begin position="28"/>
        <end position="48"/>
    </location>
</feature>
<comment type="caution">
    <text evidence="2">The sequence shown here is derived from an EMBL/GenBank/DDBJ whole genome shotgun (WGS) entry which is preliminary data.</text>
</comment>
<evidence type="ECO:0000256" key="1">
    <source>
        <dbReference type="SAM" id="Phobius"/>
    </source>
</evidence>
<feature type="transmembrane region" description="Helical" evidence="1">
    <location>
        <begin position="455"/>
        <end position="475"/>
    </location>
</feature>
<dbReference type="EMBL" id="QBML01000005">
    <property type="protein sequence ID" value="PZO43446.1"/>
    <property type="molecule type" value="Genomic_DNA"/>
</dbReference>
<keyword evidence="1" id="KW-0812">Transmembrane</keyword>
<feature type="transmembrane region" description="Helical" evidence="1">
    <location>
        <begin position="54"/>
        <end position="72"/>
    </location>
</feature>
<gene>
    <name evidence="2" type="ORF">DCF19_05765</name>
</gene>
<feature type="transmembrane region" description="Helical" evidence="1">
    <location>
        <begin position="380"/>
        <end position="403"/>
    </location>
</feature>
<feature type="transmembrane region" description="Helical" evidence="1">
    <location>
        <begin position="214"/>
        <end position="233"/>
    </location>
</feature>
<reference evidence="2 3" key="1">
    <citation type="submission" date="2018-04" db="EMBL/GenBank/DDBJ databases">
        <authorList>
            <person name="Go L.Y."/>
            <person name="Mitchell J.A."/>
        </authorList>
    </citation>
    <scope>NUCLEOTIDE SEQUENCE [LARGE SCALE GENOMIC DNA]</scope>
    <source>
        <strain evidence="2">ULC066bin1</strain>
    </source>
</reference>
<proteinExistence type="predicted"/>
<feature type="transmembrane region" description="Helical" evidence="1">
    <location>
        <begin position="353"/>
        <end position="374"/>
    </location>
</feature>
<feature type="transmembrane region" description="Helical" evidence="1">
    <location>
        <begin position="92"/>
        <end position="109"/>
    </location>
</feature>
<evidence type="ECO:0000313" key="3">
    <source>
        <dbReference type="Proteomes" id="UP000249467"/>
    </source>
</evidence>
<feature type="transmembrane region" description="Helical" evidence="1">
    <location>
        <begin position="192"/>
        <end position="208"/>
    </location>
</feature>
<organism evidence="2 3">
    <name type="scientific">Pseudanabaena frigida</name>
    <dbReference type="NCBI Taxonomy" id="945775"/>
    <lineage>
        <taxon>Bacteria</taxon>
        <taxon>Bacillati</taxon>
        <taxon>Cyanobacteriota</taxon>
        <taxon>Cyanophyceae</taxon>
        <taxon>Pseudanabaenales</taxon>
        <taxon>Pseudanabaenaceae</taxon>
        <taxon>Pseudanabaena</taxon>
    </lineage>
</organism>
<evidence type="ECO:0000313" key="2">
    <source>
        <dbReference type="EMBL" id="PZO43446.1"/>
    </source>
</evidence>
<keyword evidence="1" id="KW-0472">Membrane</keyword>
<feature type="transmembrane region" description="Helical" evidence="1">
    <location>
        <begin position="424"/>
        <end position="449"/>
    </location>
</feature>
<name>A0A2W4WEY6_9CYAN</name>
<keyword evidence="1" id="KW-1133">Transmembrane helix</keyword>
<dbReference type="AlphaFoldDB" id="A0A2W4WEY6"/>
<accession>A0A2W4WEY6</accession>
<reference evidence="2 3" key="2">
    <citation type="submission" date="2018-06" db="EMBL/GenBank/DDBJ databases">
        <title>Metagenomic assembly of (sub)arctic Cyanobacteria and their associated microbiome from non-axenic cultures.</title>
        <authorList>
            <person name="Baurain D."/>
        </authorList>
    </citation>
    <scope>NUCLEOTIDE SEQUENCE [LARGE SCALE GENOMIC DNA]</scope>
    <source>
        <strain evidence="2">ULC066bin1</strain>
    </source>
</reference>
<protein>
    <submittedName>
        <fullName evidence="2">Uncharacterized protein</fullName>
    </submittedName>
</protein>
<dbReference type="Proteomes" id="UP000249467">
    <property type="component" value="Unassembled WGS sequence"/>
</dbReference>
<sequence>MQVSPPHSQRQLISGKVGWGWRQATYPISVNFGFAGFLMLMVAIAQLLQTGDLNLLSIAGFLILVGILLGIFTARKVVEVCRQNSEYSFSQLQLIGIGSYWLVLIGGLIKFSEPLSKVFVAIWWILPAAIFTGISISLALRSSKPKPTNRTKQSLESASLDFLNADVLNVVTYSDRTVLVSPSSLGQQPRQFNSLVMIVLGFFFWTMLDFPSAIRAIAAIAFTVTGLTGFFTWQAQLRSPEKILNLRFSGLWGISAEYEIDLRPFTSLSIVKLQEANGELSWMQLSGSSREITMPLAMTLAGQTKDAIKEGEPANQNDRFAQTIREEFHLAKQETERDSLGLANVLLPQGAGILAGTAFVAVGVLVLCLFPLPAKLSAESAISCFGVCVVSPAIARLSLQLVAPNSLQSDRQNHLKNYLQSWEIGTAILLVVSFLSTQATAKVGFPIVFNQILPLITLICGWLSVAIGVCLLAFVRRTPLWNNTY</sequence>